<evidence type="ECO:0000256" key="1">
    <source>
        <dbReference type="SAM" id="MobiDB-lite"/>
    </source>
</evidence>
<comment type="caution">
    <text evidence="2">The sequence shown here is derived from an EMBL/GenBank/DDBJ whole genome shotgun (WGS) entry which is preliminary data.</text>
</comment>
<protein>
    <submittedName>
        <fullName evidence="2">AAA family ATPase</fullName>
    </submittedName>
</protein>
<accession>A0A540V9L4</accession>
<keyword evidence="3" id="KW-1185">Reference proteome</keyword>
<evidence type="ECO:0000313" key="2">
    <source>
        <dbReference type="EMBL" id="TQE93422.1"/>
    </source>
</evidence>
<evidence type="ECO:0000313" key="3">
    <source>
        <dbReference type="Proteomes" id="UP000317371"/>
    </source>
</evidence>
<dbReference type="AlphaFoldDB" id="A0A540V9L4"/>
<dbReference type="RefSeq" id="WP_141612203.1">
    <property type="nucleotide sequence ID" value="NZ_VIGC02000040.1"/>
</dbReference>
<organism evidence="2 3">
    <name type="scientific">Litorilinea aerophila</name>
    <dbReference type="NCBI Taxonomy" id="1204385"/>
    <lineage>
        <taxon>Bacteria</taxon>
        <taxon>Bacillati</taxon>
        <taxon>Chloroflexota</taxon>
        <taxon>Caldilineae</taxon>
        <taxon>Caldilineales</taxon>
        <taxon>Caldilineaceae</taxon>
        <taxon>Litorilinea</taxon>
    </lineage>
</organism>
<name>A0A540V9L4_9CHLR</name>
<sequence>MMVEFIGCTGAGKTTLIREVQALLAGHAQVLNAGDLGATLLGLPRFRHPTLINLSQDLLGLPAFLGTLPRQRAFVGFVASTLFQAARREPRQAPILANYWRSIVRKLGVYELARRFLSEQVVLIDEGTVLAAHLLFVFHGPPPRPADLDRFAQLVPLPDLLVYVTAPPALLVRRSLGRRDVRREMRSRDRAQVHASVCRASQVFDRITQAERLRSRTLTVFNGSADRKELAATAHQIANTILQLQTGPRIPPSIPRGTARPVSVRGD</sequence>
<dbReference type="SUPFAM" id="SSF52540">
    <property type="entry name" value="P-loop containing nucleoside triphosphate hydrolases"/>
    <property type="match status" value="1"/>
</dbReference>
<dbReference type="EMBL" id="VIGC01000040">
    <property type="protein sequence ID" value="TQE93422.1"/>
    <property type="molecule type" value="Genomic_DNA"/>
</dbReference>
<dbReference type="InterPro" id="IPR027417">
    <property type="entry name" value="P-loop_NTPase"/>
</dbReference>
<dbReference type="Proteomes" id="UP000317371">
    <property type="component" value="Unassembled WGS sequence"/>
</dbReference>
<feature type="region of interest" description="Disordered" evidence="1">
    <location>
        <begin position="248"/>
        <end position="267"/>
    </location>
</feature>
<dbReference type="OrthoDB" id="9800982at2"/>
<dbReference type="InParanoid" id="A0A540V9L4"/>
<dbReference type="Gene3D" id="3.40.50.300">
    <property type="entry name" value="P-loop containing nucleotide triphosphate hydrolases"/>
    <property type="match status" value="1"/>
</dbReference>
<proteinExistence type="predicted"/>
<reference evidence="2 3" key="1">
    <citation type="submission" date="2019-06" db="EMBL/GenBank/DDBJ databases">
        <title>Genome sequence of Litorilinea aerophila BAA-2444.</title>
        <authorList>
            <person name="Maclea K.S."/>
            <person name="Maurais E.G."/>
            <person name="Iannazzi L.C."/>
        </authorList>
    </citation>
    <scope>NUCLEOTIDE SEQUENCE [LARGE SCALE GENOMIC DNA]</scope>
    <source>
        <strain evidence="2 3">ATCC BAA-2444</strain>
    </source>
</reference>
<gene>
    <name evidence="2" type="ORF">FKZ61_21375</name>
</gene>